<dbReference type="PANTHER" id="PTHR47506">
    <property type="entry name" value="TRANSCRIPTIONAL REGULATORY PROTEIN"/>
    <property type="match status" value="1"/>
</dbReference>
<feature type="DNA-binding region" description="H-T-H motif" evidence="4">
    <location>
        <begin position="52"/>
        <end position="71"/>
    </location>
</feature>
<gene>
    <name evidence="6" type="ORF">HD595_008165</name>
</gene>
<keyword evidence="7" id="KW-1185">Reference proteome</keyword>
<dbReference type="PRINTS" id="PR00455">
    <property type="entry name" value="HTHTETR"/>
</dbReference>
<dbReference type="PANTHER" id="PTHR47506:SF1">
    <property type="entry name" value="HTH-TYPE TRANSCRIPTIONAL REGULATOR YJDC"/>
    <property type="match status" value="1"/>
</dbReference>
<evidence type="ECO:0000256" key="4">
    <source>
        <dbReference type="PROSITE-ProRule" id="PRU00335"/>
    </source>
</evidence>
<evidence type="ECO:0000313" key="7">
    <source>
        <dbReference type="Proteomes" id="UP001320766"/>
    </source>
</evidence>
<evidence type="ECO:0000256" key="1">
    <source>
        <dbReference type="ARBA" id="ARBA00023015"/>
    </source>
</evidence>
<reference evidence="6 7" key="1">
    <citation type="submission" date="2022-06" db="EMBL/GenBank/DDBJ databases">
        <title>Sequencing the genomes of 1000 actinobacteria strains.</title>
        <authorList>
            <person name="Klenk H.-P."/>
        </authorList>
    </citation>
    <scope>NUCLEOTIDE SEQUENCE [LARGE SCALE GENOMIC DNA]</scope>
    <source>
        <strain evidence="6 7">DSM 44170</strain>
    </source>
</reference>
<keyword evidence="2 4" id="KW-0238">DNA-binding</keyword>
<sequence length="429" mass="43716">MATVSWFRTRRKRADGRTMARLSRAELQRLNRSKVVEAARGEFAERGFGGATIDGIAGRAGLTRGAVYSNFPGKRALYFTVLAELSRAAETGPGAAARARTAREALGGFARAWVTRLPLVSGDPGDPAGEGRLPVDLMPEVLADERLRAVVSGLRRLDALLLGLALERMDALAPERGGLRAREAAAEGQAGAGAAGSGRRVRVAEAALTTLRGASELAVAAPGFVEPFDLVAVGEELAGLDLDDRWAPPPVVPPVQPADAPWPAGALGPGGDVSWPGSEPGGVRAADGEAGSARGGGLGAEGVGAEDGVVAVLGLLEAGAAEEAVRAAPPGVPVTVALAGGDPAEQAPLTRLWLADVTRCLREAFPPRAWPLLRVAYDDTGALAAAAGVPAATDDTIAAVRVRDGRIVARADGPGACHAIASSVRLATV</sequence>
<dbReference type="InterPro" id="IPR009057">
    <property type="entry name" value="Homeodomain-like_sf"/>
</dbReference>
<evidence type="ECO:0000259" key="5">
    <source>
        <dbReference type="PROSITE" id="PS50977"/>
    </source>
</evidence>
<organism evidence="6 7">
    <name type="scientific">Nonomuraea roseoviolacea subsp. carminata</name>
    <dbReference type="NCBI Taxonomy" id="160689"/>
    <lineage>
        <taxon>Bacteria</taxon>
        <taxon>Bacillati</taxon>
        <taxon>Actinomycetota</taxon>
        <taxon>Actinomycetes</taxon>
        <taxon>Streptosporangiales</taxon>
        <taxon>Streptosporangiaceae</taxon>
        <taxon>Nonomuraea</taxon>
    </lineage>
</organism>
<name>A0ABT1KDE0_9ACTN</name>
<evidence type="ECO:0000256" key="2">
    <source>
        <dbReference type="ARBA" id="ARBA00023125"/>
    </source>
</evidence>
<dbReference type="EMBL" id="JAMZEC010000001">
    <property type="protein sequence ID" value="MCP2352043.1"/>
    <property type="molecule type" value="Genomic_DNA"/>
</dbReference>
<protein>
    <submittedName>
        <fullName evidence="6">AcrR family transcriptional regulator</fullName>
    </submittedName>
</protein>
<dbReference type="RefSeq" id="WP_308211336.1">
    <property type="nucleotide sequence ID" value="NZ_BAAAVE010000011.1"/>
</dbReference>
<dbReference type="Proteomes" id="UP001320766">
    <property type="component" value="Unassembled WGS sequence"/>
</dbReference>
<accession>A0ABT1KDE0</accession>
<proteinExistence type="predicted"/>
<dbReference type="Pfam" id="PF00440">
    <property type="entry name" value="TetR_N"/>
    <property type="match status" value="1"/>
</dbReference>
<keyword evidence="1" id="KW-0805">Transcription regulation</keyword>
<evidence type="ECO:0000256" key="3">
    <source>
        <dbReference type="ARBA" id="ARBA00023163"/>
    </source>
</evidence>
<dbReference type="Gene3D" id="1.10.357.10">
    <property type="entry name" value="Tetracycline Repressor, domain 2"/>
    <property type="match status" value="1"/>
</dbReference>
<dbReference type="SUPFAM" id="SSF46689">
    <property type="entry name" value="Homeodomain-like"/>
    <property type="match status" value="1"/>
</dbReference>
<dbReference type="InterPro" id="IPR001647">
    <property type="entry name" value="HTH_TetR"/>
</dbReference>
<keyword evidence="3" id="KW-0804">Transcription</keyword>
<dbReference type="PROSITE" id="PS50977">
    <property type="entry name" value="HTH_TETR_2"/>
    <property type="match status" value="1"/>
</dbReference>
<comment type="caution">
    <text evidence="6">The sequence shown here is derived from an EMBL/GenBank/DDBJ whole genome shotgun (WGS) entry which is preliminary data.</text>
</comment>
<evidence type="ECO:0000313" key="6">
    <source>
        <dbReference type="EMBL" id="MCP2352043.1"/>
    </source>
</evidence>
<feature type="domain" description="HTH tetR-type" evidence="5">
    <location>
        <begin position="29"/>
        <end position="89"/>
    </location>
</feature>